<keyword evidence="15" id="KW-1185">Reference proteome</keyword>
<accession>A0A0C1MRD1</accession>
<keyword evidence="7 13" id="KW-0812">Transmembrane</keyword>
<proteinExistence type="inferred from homology"/>
<name>A0A0C1MRD1_9RICK</name>
<comment type="catalytic activity">
    <reaction evidence="12">
        <text>Mg(2+)(in) = Mg(2+)(out)</text>
        <dbReference type="Rhea" id="RHEA:29827"/>
        <dbReference type="ChEBI" id="CHEBI:18420"/>
    </reaction>
</comment>
<dbReference type="GO" id="GO:0015095">
    <property type="term" value="F:magnesium ion transmembrane transporter activity"/>
    <property type="evidence" value="ECO:0007669"/>
    <property type="project" value="TreeGrafter"/>
</dbReference>
<gene>
    <name evidence="14" type="primary">corA_2</name>
    <name evidence="14" type="ORF">NF27_HJ00450</name>
</gene>
<dbReference type="AlphaFoldDB" id="A0A0C1MRD1"/>
<dbReference type="Gene3D" id="3.30.460.20">
    <property type="entry name" value="CorA soluble domain-like"/>
    <property type="match status" value="1"/>
</dbReference>
<keyword evidence="4" id="KW-0813">Transport</keyword>
<dbReference type="Proteomes" id="UP000031258">
    <property type="component" value="Unassembled WGS sequence"/>
</dbReference>
<reference evidence="14 15" key="1">
    <citation type="submission" date="2014-11" db="EMBL/GenBank/DDBJ databases">
        <title>A Rickettsiales Symbiont of Amoebae With Ancient Features.</title>
        <authorList>
            <person name="Schulz F."/>
            <person name="Martijn J."/>
            <person name="Wascher F."/>
            <person name="Kostanjsek R."/>
            <person name="Ettema T.J."/>
            <person name="Horn M."/>
        </authorList>
    </citation>
    <scope>NUCLEOTIDE SEQUENCE [LARGE SCALE GENOMIC DNA]</scope>
    <source>
        <strain evidence="14 15">UWC36</strain>
    </source>
</reference>
<dbReference type="GO" id="GO:0015087">
    <property type="term" value="F:cobalt ion transmembrane transporter activity"/>
    <property type="evidence" value="ECO:0007669"/>
    <property type="project" value="TreeGrafter"/>
</dbReference>
<dbReference type="Gene3D" id="1.20.58.340">
    <property type="entry name" value="Magnesium transport protein CorA, transmembrane region"/>
    <property type="match status" value="2"/>
</dbReference>
<dbReference type="PANTHER" id="PTHR47685">
    <property type="entry name" value="MAGNESIUM TRANSPORT PROTEIN CORA"/>
    <property type="match status" value="1"/>
</dbReference>
<dbReference type="PANTHER" id="PTHR47685:SF1">
    <property type="entry name" value="MAGNESIUM TRANSPORT PROTEIN CORA"/>
    <property type="match status" value="1"/>
</dbReference>
<dbReference type="InterPro" id="IPR045861">
    <property type="entry name" value="CorA_cytoplasmic_dom"/>
</dbReference>
<keyword evidence="5" id="KW-1003">Cell membrane</keyword>
<comment type="caution">
    <text evidence="14">The sequence shown here is derived from an EMBL/GenBank/DDBJ whole genome shotgun (WGS) entry which is preliminary data.</text>
</comment>
<dbReference type="FunFam" id="1.20.58.340:FF:000001">
    <property type="entry name" value="Magnesium transport protein CorA"/>
    <property type="match status" value="1"/>
</dbReference>
<evidence type="ECO:0000256" key="1">
    <source>
        <dbReference type="ARBA" id="ARBA00004429"/>
    </source>
</evidence>
<evidence type="ECO:0000256" key="11">
    <source>
        <dbReference type="ARBA" id="ARBA00023136"/>
    </source>
</evidence>
<dbReference type="InterPro" id="IPR045863">
    <property type="entry name" value="CorA_TM1_TM2"/>
</dbReference>
<dbReference type="SUPFAM" id="SSF144083">
    <property type="entry name" value="Magnesium transport protein CorA, transmembrane region"/>
    <property type="match status" value="1"/>
</dbReference>
<evidence type="ECO:0000256" key="6">
    <source>
        <dbReference type="ARBA" id="ARBA00022519"/>
    </source>
</evidence>
<dbReference type="STRING" id="86105.NF27_HJ00450"/>
<dbReference type="GO" id="GO:0005886">
    <property type="term" value="C:plasma membrane"/>
    <property type="evidence" value="ECO:0007669"/>
    <property type="project" value="UniProtKB-SubCell"/>
</dbReference>
<evidence type="ECO:0000256" key="5">
    <source>
        <dbReference type="ARBA" id="ARBA00022475"/>
    </source>
</evidence>
<evidence type="ECO:0000313" key="15">
    <source>
        <dbReference type="Proteomes" id="UP000031258"/>
    </source>
</evidence>
<evidence type="ECO:0000256" key="7">
    <source>
        <dbReference type="ARBA" id="ARBA00022692"/>
    </source>
</evidence>
<evidence type="ECO:0000256" key="9">
    <source>
        <dbReference type="ARBA" id="ARBA00022989"/>
    </source>
</evidence>
<dbReference type="GO" id="GO:0015099">
    <property type="term" value="F:nickel cation transmembrane transporter activity"/>
    <property type="evidence" value="ECO:0007669"/>
    <property type="project" value="TreeGrafter"/>
</dbReference>
<evidence type="ECO:0000256" key="13">
    <source>
        <dbReference type="SAM" id="Phobius"/>
    </source>
</evidence>
<evidence type="ECO:0000256" key="10">
    <source>
        <dbReference type="ARBA" id="ARBA00023065"/>
    </source>
</evidence>
<dbReference type="CDD" id="cd12837">
    <property type="entry name" value="EcCorA-like_u1"/>
    <property type="match status" value="1"/>
</dbReference>
<dbReference type="InterPro" id="IPR050829">
    <property type="entry name" value="CorA_MIT"/>
</dbReference>
<evidence type="ECO:0000256" key="3">
    <source>
        <dbReference type="ARBA" id="ARBA00019439"/>
    </source>
</evidence>
<comment type="similarity">
    <text evidence="2">Belongs to the CorA metal ion transporter (MIT) (TC 1.A.35) family.</text>
</comment>
<organism evidence="14 15">
    <name type="scientific">Candidatus Jidaibacter acanthamoebae</name>
    <dbReference type="NCBI Taxonomy" id="86105"/>
    <lineage>
        <taxon>Bacteria</taxon>
        <taxon>Pseudomonadati</taxon>
        <taxon>Pseudomonadota</taxon>
        <taxon>Alphaproteobacteria</taxon>
        <taxon>Rickettsiales</taxon>
        <taxon>Candidatus Midichloriaceae</taxon>
        <taxon>Candidatus Jidaibacter</taxon>
    </lineage>
</organism>
<comment type="subcellular location">
    <subcellularLocation>
        <location evidence="1">Cell inner membrane</location>
        <topology evidence="1">Multi-pass membrane protein</topology>
    </subcellularLocation>
</comment>
<evidence type="ECO:0000313" key="14">
    <source>
        <dbReference type="EMBL" id="KIE04592.1"/>
    </source>
</evidence>
<sequence length="339" mass="38767">MVVKSVVMIIAYININNTLNKVELEPGNTIPVGCVWLDLLEPTIEEEKFIEKSLNIDAPTREEMNKFEVMSPFYKEGDAYYMTVTALHKAESEYPDATAITFIITPNYLVTLRYHRPRPFNNFAARAMRQPEICSSPEIVLEGLIDSLIDRIADALEKSGNELDSILKSIFEKKVVKGNNQIKDNSKFYYNNVIKKVGRTGNVISKNRESLLSINRMLIFYSQIDTLKNPSRKETRAKFKTITREVISLTEYANFLSQRISFLLDATLGMLSVEQNSIIKVFTVAAAVFMPPTLIASIYGMNFHNMPELDWTYGYPIAILFIIISAIAPYYYFKKKGWL</sequence>
<keyword evidence="11 13" id="KW-0472">Membrane</keyword>
<evidence type="ECO:0000256" key="8">
    <source>
        <dbReference type="ARBA" id="ARBA00022842"/>
    </source>
</evidence>
<feature type="transmembrane region" description="Helical" evidence="13">
    <location>
        <begin position="313"/>
        <end position="333"/>
    </location>
</feature>
<evidence type="ECO:0000256" key="4">
    <source>
        <dbReference type="ARBA" id="ARBA00022448"/>
    </source>
</evidence>
<keyword evidence="8" id="KW-0460">Magnesium</keyword>
<protein>
    <recommendedName>
        <fullName evidence="3">Magnesium transport protein CorA</fullName>
    </recommendedName>
</protein>
<dbReference type="EMBL" id="JSWE01000180">
    <property type="protein sequence ID" value="KIE04592.1"/>
    <property type="molecule type" value="Genomic_DNA"/>
</dbReference>
<keyword evidence="10" id="KW-0406">Ion transport</keyword>
<feature type="transmembrane region" description="Helical" evidence="13">
    <location>
        <begin position="278"/>
        <end position="301"/>
    </location>
</feature>
<dbReference type="Pfam" id="PF01544">
    <property type="entry name" value="CorA"/>
    <property type="match status" value="1"/>
</dbReference>
<keyword evidence="9 13" id="KW-1133">Transmembrane helix</keyword>
<dbReference type="SUPFAM" id="SSF143865">
    <property type="entry name" value="CorA soluble domain-like"/>
    <property type="match status" value="1"/>
</dbReference>
<dbReference type="PATRIC" id="fig|86105.3.peg.1610"/>
<dbReference type="InterPro" id="IPR002523">
    <property type="entry name" value="MgTranspt_CorA/ZnTranspt_ZntB"/>
</dbReference>
<evidence type="ECO:0000256" key="12">
    <source>
        <dbReference type="ARBA" id="ARBA00034269"/>
    </source>
</evidence>
<keyword evidence="6" id="KW-0997">Cell inner membrane</keyword>
<evidence type="ECO:0000256" key="2">
    <source>
        <dbReference type="ARBA" id="ARBA00009765"/>
    </source>
</evidence>